<proteinExistence type="predicted"/>
<feature type="transmembrane region" description="Helical" evidence="1">
    <location>
        <begin position="38"/>
        <end position="57"/>
    </location>
</feature>
<evidence type="ECO:0000313" key="3">
    <source>
        <dbReference type="Proteomes" id="UP001500466"/>
    </source>
</evidence>
<accession>A0ABP9HNQ1</accession>
<dbReference type="EMBL" id="BAABHS010000016">
    <property type="protein sequence ID" value="GAA4974941.1"/>
    <property type="molecule type" value="Genomic_DNA"/>
</dbReference>
<comment type="caution">
    <text evidence="2">The sequence shown here is derived from an EMBL/GenBank/DDBJ whole genome shotgun (WGS) entry which is preliminary data.</text>
</comment>
<keyword evidence="3" id="KW-1185">Reference proteome</keyword>
<dbReference type="Proteomes" id="UP001500466">
    <property type="component" value="Unassembled WGS sequence"/>
</dbReference>
<protein>
    <submittedName>
        <fullName evidence="2">Uncharacterized protein</fullName>
    </submittedName>
</protein>
<evidence type="ECO:0000256" key="1">
    <source>
        <dbReference type="SAM" id="Phobius"/>
    </source>
</evidence>
<reference evidence="3" key="1">
    <citation type="journal article" date="2019" name="Int. J. Syst. Evol. Microbiol.">
        <title>The Global Catalogue of Microorganisms (GCM) 10K type strain sequencing project: providing services to taxonomists for standard genome sequencing and annotation.</title>
        <authorList>
            <consortium name="The Broad Institute Genomics Platform"/>
            <consortium name="The Broad Institute Genome Sequencing Center for Infectious Disease"/>
            <person name="Wu L."/>
            <person name="Ma J."/>
        </authorList>
    </citation>
    <scope>NUCLEOTIDE SEQUENCE [LARGE SCALE GENOMIC DNA]</scope>
    <source>
        <strain evidence="3">JCM 17986</strain>
    </source>
</reference>
<keyword evidence="1" id="KW-1133">Transmembrane helix</keyword>
<gene>
    <name evidence="2" type="ORF">GCM10023205_47180</name>
</gene>
<keyword evidence="1" id="KW-0472">Membrane</keyword>
<dbReference type="RefSeq" id="WP_345677613.1">
    <property type="nucleotide sequence ID" value="NZ_BAABHS010000016.1"/>
</dbReference>
<keyword evidence="1" id="KW-0812">Transmembrane</keyword>
<evidence type="ECO:0000313" key="2">
    <source>
        <dbReference type="EMBL" id="GAA4974941.1"/>
    </source>
</evidence>
<organism evidence="2 3">
    <name type="scientific">Yinghuangia aomiensis</name>
    <dbReference type="NCBI Taxonomy" id="676205"/>
    <lineage>
        <taxon>Bacteria</taxon>
        <taxon>Bacillati</taxon>
        <taxon>Actinomycetota</taxon>
        <taxon>Actinomycetes</taxon>
        <taxon>Kitasatosporales</taxon>
        <taxon>Streptomycetaceae</taxon>
        <taxon>Yinghuangia</taxon>
    </lineage>
</organism>
<sequence length="66" mass="6839">MPRNVRLGIAAGLCLVAAVVFAALGRWGDVETAEQIASLGLGVVALGSAVLVMYRMLPPDDEPDSD</sequence>
<name>A0ABP9HNQ1_9ACTN</name>